<protein>
    <submittedName>
        <fullName evidence="1">HAD-IA family hydrolase</fullName>
    </submittedName>
</protein>
<dbReference type="InterPro" id="IPR006439">
    <property type="entry name" value="HAD-SF_hydro_IA"/>
</dbReference>
<dbReference type="SFLD" id="SFLDG01129">
    <property type="entry name" value="C1.5:_HAD__Beta-PGM__Phosphata"/>
    <property type="match status" value="1"/>
</dbReference>
<reference evidence="1 2" key="1">
    <citation type="submission" date="2021-02" db="EMBL/GenBank/DDBJ databases">
        <title>Actinophytocola xerophila sp. nov., isolated from soil of cotton cropping field.</title>
        <authorList>
            <person name="Huang R."/>
            <person name="Chen X."/>
            <person name="Ge X."/>
            <person name="Liu W."/>
        </authorList>
    </citation>
    <scope>NUCLEOTIDE SEQUENCE [LARGE SCALE GENOMIC DNA]</scope>
    <source>
        <strain evidence="1 2">S1-96</strain>
    </source>
</reference>
<sequence>MIQGVLFDYSGTLFRLEPGPEWLADEPRRDELFALLTASTRSAEHLPAELADDWARRDLDPETHRAVYLAALTTSDIPVAPDVAEVLYERMTDPSAWQPYPDTLPALRRLRAAGVRVAVVSNIAWDIREVFALHGAADLVDEYVLSYEEGVMKPDPKIFTVACQRLGVDPARTLMVGDSEDADGGAVSVGMDFALVEPSPTDERPSALLEALDARGR</sequence>
<gene>
    <name evidence="1" type="ORF">JT362_34175</name>
</gene>
<dbReference type="Gene3D" id="3.40.50.1000">
    <property type="entry name" value="HAD superfamily/HAD-like"/>
    <property type="match status" value="1"/>
</dbReference>
<evidence type="ECO:0000313" key="2">
    <source>
        <dbReference type="Proteomes" id="UP001156441"/>
    </source>
</evidence>
<accession>A0ABT2JJW6</accession>
<organism evidence="1 2">
    <name type="scientific">Actinophytocola gossypii</name>
    <dbReference type="NCBI Taxonomy" id="2812003"/>
    <lineage>
        <taxon>Bacteria</taxon>
        <taxon>Bacillati</taxon>
        <taxon>Actinomycetota</taxon>
        <taxon>Actinomycetes</taxon>
        <taxon>Pseudonocardiales</taxon>
        <taxon>Pseudonocardiaceae</taxon>
    </lineage>
</organism>
<dbReference type="NCBIfam" id="TIGR01549">
    <property type="entry name" value="HAD-SF-IA-v1"/>
    <property type="match status" value="1"/>
</dbReference>
<dbReference type="SUPFAM" id="SSF56784">
    <property type="entry name" value="HAD-like"/>
    <property type="match status" value="1"/>
</dbReference>
<keyword evidence="2" id="KW-1185">Reference proteome</keyword>
<dbReference type="PANTHER" id="PTHR46649">
    <property type="match status" value="1"/>
</dbReference>
<dbReference type="NCBIfam" id="TIGR01493">
    <property type="entry name" value="HAD-SF-IA-v2"/>
    <property type="match status" value="1"/>
</dbReference>
<dbReference type="SFLD" id="SFLDS00003">
    <property type="entry name" value="Haloacid_Dehalogenase"/>
    <property type="match status" value="1"/>
</dbReference>
<dbReference type="Proteomes" id="UP001156441">
    <property type="component" value="Unassembled WGS sequence"/>
</dbReference>
<name>A0ABT2JJW6_9PSEU</name>
<dbReference type="GO" id="GO:0016787">
    <property type="term" value="F:hydrolase activity"/>
    <property type="evidence" value="ECO:0007669"/>
    <property type="project" value="UniProtKB-KW"/>
</dbReference>
<dbReference type="EMBL" id="JAFFZE010000033">
    <property type="protein sequence ID" value="MCT2588170.1"/>
    <property type="molecule type" value="Genomic_DNA"/>
</dbReference>
<dbReference type="PRINTS" id="PR00413">
    <property type="entry name" value="HADHALOGNASE"/>
</dbReference>
<proteinExistence type="predicted"/>
<dbReference type="InterPro" id="IPR023214">
    <property type="entry name" value="HAD_sf"/>
</dbReference>
<dbReference type="PANTHER" id="PTHR46649:SF4">
    <property type="entry name" value="HALOACID DEHALOGENASE-LIKE HYDROLASE (HAD) SUPERFAMILY PROTEIN"/>
    <property type="match status" value="1"/>
</dbReference>
<dbReference type="Pfam" id="PF00702">
    <property type="entry name" value="Hydrolase"/>
    <property type="match status" value="1"/>
</dbReference>
<dbReference type="NCBIfam" id="TIGR01509">
    <property type="entry name" value="HAD-SF-IA-v3"/>
    <property type="match status" value="1"/>
</dbReference>
<evidence type="ECO:0000313" key="1">
    <source>
        <dbReference type="EMBL" id="MCT2588170.1"/>
    </source>
</evidence>
<dbReference type="InterPro" id="IPR036412">
    <property type="entry name" value="HAD-like_sf"/>
</dbReference>
<comment type="caution">
    <text evidence="1">The sequence shown here is derived from an EMBL/GenBank/DDBJ whole genome shotgun (WGS) entry which is preliminary data.</text>
</comment>
<keyword evidence="1" id="KW-0378">Hydrolase</keyword>
<dbReference type="RefSeq" id="WP_260196111.1">
    <property type="nucleotide sequence ID" value="NZ_JAFFZE010000033.1"/>
</dbReference>